<evidence type="ECO:0008006" key="4">
    <source>
        <dbReference type="Google" id="ProtNLM"/>
    </source>
</evidence>
<dbReference type="EMBL" id="JAGGKT010000002">
    <property type="protein sequence ID" value="MBP1931400.1"/>
    <property type="molecule type" value="Genomic_DNA"/>
</dbReference>
<dbReference type="Proteomes" id="UP001519343">
    <property type="component" value="Unassembled WGS sequence"/>
</dbReference>
<proteinExistence type="predicted"/>
<evidence type="ECO:0000256" key="1">
    <source>
        <dbReference type="SAM" id="Phobius"/>
    </source>
</evidence>
<keyword evidence="3" id="KW-1185">Reference proteome</keyword>
<gene>
    <name evidence="2" type="ORF">J2Z37_001397</name>
</gene>
<accession>A0ABS4GM98</accession>
<keyword evidence="1" id="KW-0812">Transmembrane</keyword>
<protein>
    <recommendedName>
        <fullName evidence="4">FeoB-associated Cys-rich membrane protein</fullName>
    </recommendedName>
</protein>
<evidence type="ECO:0000313" key="2">
    <source>
        <dbReference type="EMBL" id="MBP1931400.1"/>
    </source>
</evidence>
<sequence>MGNELIFFIISFVIIVHTVILYRLLKDYPGECSFCKDLPKSS</sequence>
<evidence type="ECO:0000313" key="3">
    <source>
        <dbReference type="Proteomes" id="UP001519343"/>
    </source>
</evidence>
<keyword evidence="1" id="KW-1133">Transmembrane helix</keyword>
<feature type="transmembrane region" description="Helical" evidence="1">
    <location>
        <begin position="6"/>
        <end position="25"/>
    </location>
</feature>
<name>A0ABS4GM98_9BACL</name>
<reference evidence="2 3" key="1">
    <citation type="submission" date="2021-03" db="EMBL/GenBank/DDBJ databases">
        <title>Genomic Encyclopedia of Type Strains, Phase IV (KMG-IV): sequencing the most valuable type-strain genomes for metagenomic binning, comparative biology and taxonomic classification.</title>
        <authorList>
            <person name="Goeker M."/>
        </authorList>
    </citation>
    <scope>NUCLEOTIDE SEQUENCE [LARGE SCALE GENOMIC DNA]</scope>
    <source>
        <strain evidence="2 3">DSM 24738</strain>
    </source>
</reference>
<organism evidence="2 3">
    <name type="scientific">Ammoniphilus resinae</name>
    <dbReference type="NCBI Taxonomy" id="861532"/>
    <lineage>
        <taxon>Bacteria</taxon>
        <taxon>Bacillati</taxon>
        <taxon>Bacillota</taxon>
        <taxon>Bacilli</taxon>
        <taxon>Bacillales</taxon>
        <taxon>Paenibacillaceae</taxon>
        <taxon>Aneurinibacillus group</taxon>
        <taxon>Ammoniphilus</taxon>
    </lineage>
</organism>
<comment type="caution">
    <text evidence="2">The sequence shown here is derived from an EMBL/GenBank/DDBJ whole genome shotgun (WGS) entry which is preliminary data.</text>
</comment>
<keyword evidence="1" id="KW-0472">Membrane</keyword>